<evidence type="ECO:0000313" key="3">
    <source>
        <dbReference type="Proteomes" id="UP000238565"/>
    </source>
</evidence>
<accession>A0A2S7I3N5</accession>
<evidence type="ECO:0000313" key="2">
    <source>
        <dbReference type="EMBL" id="PPZ91206.1"/>
    </source>
</evidence>
<sequence>MKRILLLSCLLFLTTISAQTFSGTLFMRDKSSFYLNQIYVTNLNEQRTYLTSYTGEFKIPAKVGDVIRFTSIVSERKDIKITPQLLENPRNLIELEVAYREIQEVILSRFKPTGNLRKDVRTLDSKKSSLEIAKIIGLPAPKGDGTPPITPVASLANGGLSIGLESLYDVISGQAKKKQRLQEYERMQIGIKNIKAYLGDDYFTRLKVPVHLVDNFLQFVYTSDNLKIYLDVANYEAVKVSIEKYLPIYQKRLRNSHLQEVLN</sequence>
<proteinExistence type="predicted"/>
<evidence type="ECO:0008006" key="4">
    <source>
        <dbReference type="Google" id="ProtNLM"/>
    </source>
</evidence>
<protein>
    <recommendedName>
        <fullName evidence="4">DUF4369 domain-containing protein</fullName>
    </recommendedName>
</protein>
<dbReference type="EMBL" id="PTPZ01000005">
    <property type="protein sequence ID" value="PPZ91206.1"/>
    <property type="molecule type" value="Genomic_DNA"/>
</dbReference>
<comment type="caution">
    <text evidence="2">The sequence shown here is derived from an EMBL/GenBank/DDBJ whole genome shotgun (WGS) entry which is preliminary data.</text>
</comment>
<feature type="chain" id="PRO_5015627608" description="DUF4369 domain-containing protein" evidence="1">
    <location>
        <begin position="21"/>
        <end position="263"/>
    </location>
</feature>
<dbReference type="Proteomes" id="UP000238565">
    <property type="component" value="Unassembled WGS sequence"/>
</dbReference>
<feature type="signal peptide" evidence="1">
    <location>
        <begin position="1"/>
        <end position="20"/>
    </location>
</feature>
<dbReference type="RefSeq" id="WP_104793891.1">
    <property type="nucleotide sequence ID" value="NZ_PTPZ01000005.1"/>
</dbReference>
<dbReference type="AlphaFoldDB" id="A0A2S7I3N5"/>
<organism evidence="2 3">
    <name type="scientific">Cloacibacterium normanense</name>
    <dbReference type="NCBI Taxonomy" id="237258"/>
    <lineage>
        <taxon>Bacteria</taxon>
        <taxon>Pseudomonadati</taxon>
        <taxon>Bacteroidota</taxon>
        <taxon>Flavobacteriia</taxon>
        <taxon>Flavobacteriales</taxon>
        <taxon>Weeksellaceae</taxon>
    </lineage>
</organism>
<keyword evidence="1" id="KW-0732">Signal</keyword>
<name>A0A2S7I3N5_9FLAO</name>
<gene>
    <name evidence="2" type="ORF">C3729_09325</name>
</gene>
<evidence type="ECO:0000256" key="1">
    <source>
        <dbReference type="SAM" id="SignalP"/>
    </source>
</evidence>
<reference evidence="2 3" key="1">
    <citation type="submission" date="2018-02" db="EMBL/GenBank/DDBJ databases">
        <title>Draft genome sequence of bacterial isolates from marine environment.</title>
        <authorList>
            <person name="Singh S.K."/>
            <person name="Hill R."/>
            <person name="Major S."/>
            <person name="Cai H."/>
            <person name="Li Y."/>
        </authorList>
    </citation>
    <scope>NUCLEOTIDE SEQUENCE [LARGE SCALE GENOMIC DNA]</scope>
    <source>
        <strain evidence="2 3">IMET F</strain>
    </source>
</reference>